<dbReference type="AlphaFoldDB" id="A0A060PWH5"/>
<reference evidence="1" key="1">
    <citation type="submission" date="2009-01" db="EMBL/GenBank/DDBJ databases">
        <title>Hot accumulation and evolution of cassette chromosome in Staphylococcus haemolyticus.</title>
        <authorList>
            <person name="Han X."/>
            <person name="Ito T."/>
            <person name="Watanabe S."/>
            <person name="Hoshi S."/>
            <person name="Hiramatsu K."/>
        </authorList>
    </citation>
    <scope>NUCLEOTIDE SEQUENCE</scope>
    <source>
        <strain evidence="1">SH480</strain>
    </source>
</reference>
<proteinExistence type="predicted"/>
<dbReference type="EMBL" id="AB477967">
    <property type="protein sequence ID" value="BAO96265.1"/>
    <property type="molecule type" value="Genomic_DNA"/>
</dbReference>
<protein>
    <submittedName>
        <fullName evidence="1">Truncated transposase for IS1272</fullName>
    </submittedName>
</protein>
<name>A0A060PWH5_STAHA</name>
<gene>
    <name evidence="1" type="primary">tnp</name>
</gene>
<evidence type="ECO:0000313" key="1">
    <source>
        <dbReference type="EMBL" id="BAO96265.1"/>
    </source>
</evidence>
<dbReference type="PANTHER" id="PTHR33408:SF2">
    <property type="entry name" value="TRANSPOSASE DDE DOMAIN-CONTAINING PROTEIN"/>
    <property type="match status" value="1"/>
</dbReference>
<sequence length="100" mass="11604">MNSMNSDIIVVQHHTIQMMWLSQNQKSSYKTINRFRVSPKVDALLESLFIQFHSQCLKQNLINNQAIFIDGTKVEANAMINVFLNETLNYMNVMIVQNVL</sequence>
<accession>A0A060PWH5</accession>
<dbReference type="PANTHER" id="PTHR33408">
    <property type="entry name" value="TRANSPOSASE"/>
    <property type="match status" value="1"/>
</dbReference>
<organism evidence="1">
    <name type="scientific">Staphylococcus haemolyticus</name>
    <dbReference type="NCBI Taxonomy" id="1283"/>
    <lineage>
        <taxon>Bacteria</taxon>
        <taxon>Bacillati</taxon>
        <taxon>Bacillota</taxon>
        <taxon>Bacilli</taxon>
        <taxon>Bacillales</taxon>
        <taxon>Staphylococcaceae</taxon>
        <taxon>Staphylococcus</taxon>
    </lineage>
</organism>